<accession>A0A1H2SFD5</accession>
<keyword evidence="2" id="KW-1185">Reference proteome</keyword>
<dbReference type="STRING" id="589385.SAMN05421504_101207"/>
<gene>
    <name evidence="1" type="ORF">SAMN05421504_101207</name>
</gene>
<proteinExistence type="predicted"/>
<evidence type="ECO:0000313" key="1">
    <source>
        <dbReference type="EMBL" id="SDW30403.1"/>
    </source>
</evidence>
<dbReference type="Proteomes" id="UP000199515">
    <property type="component" value="Unassembled WGS sequence"/>
</dbReference>
<protein>
    <submittedName>
        <fullName evidence="1">Uncharacterized protein</fullName>
    </submittedName>
</protein>
<sequence>MSAFVIEFNEADLVEAADFTSAGVAQVSSPEVRAQAQYPDPNH</sequence>
<evidence type="ECO:0000313" key="2">
    <source>
        <dbReference type="Proteomes" id="UP000199515"/>
    </source>
</evidence>
<reference evidence="1 2" key="1">
    <citation type="submission" date="2016-10" db="EMBL/GenBank/DDBJ databases">
        <authorList>
            <person name="de Groot N.N."/>
        </authorList>
    </citation>
    <scope>NUCLEOTIDE SEQUENCE [LARGE SCALE GENOMIC DNA]</scope>
    <source>
        <strain evidence="1 2">CPCC 202699</strain>
    </source>
</reference>
<name>A0A1H2SFD5_9PSEU</name>
<dbReference type="AlphaFoldDB" id="A0A1H2SFD5"/>
<dbReference type="EMBL" id="FNON01000001">
    <property type="protein sequence ID" value="SDW30403.1"/>
    <property type="molecule type" value="Genomic_DNA"/>
</dbReference>
<dbReference type="RefSeq" id="WP_281244375.1">
    <property type="nucleotide sequence ID" value="NZ_FNON01000001.1"/>
</dbReference>
<organism evidence="1 2">
    <name type="scientific">Amycolatopsis xylanica</name>
    <dbReference type="NCBI Taxonomy" id="589385"/>
    <lineage>
        <taxon>Bacteria</taxon>
        <taxon>Bacillati</taxon>
        <taxon>Actinomycetota</taxon>
        <taxon>Actinomycetes</taxon>
        <taxon>Pseudonocardiales</taxon>
        <taxon>Pseudonocardiaceae</taxon>
        <taxon>Amycolatopsis</taxon>
    </lineage>
</organism>